<protein>
    <submittedName>
        <fullName evidence="1">Cobalamin biosynthesis protein CobG</fullName>
    </submittedName>
</protein>
<organism evidence="1 2">
    <name type="scientific">Streptomyces citrinus</name>
    <dbReference type="NCBI Taxonomy" id="3118173"/>
    <lineage>
        <taxon>Bacteria</taxon>
        <taxon>Bacillati</taxon>
        <taxon>Actinomycetota</taxon>
        <taxon>Actinomycetes</taxon>
        <taxon>Kitasatosporales</taxon>
        <taxon>Streptomycetaceae</taxon>
        <taxon>Streptomyces</taxon>
    </lineage>
</organism>
<proteinExistence type="predicted"/>
<evidence type="ECO:0000313" key="1">
    <source>
        <dbReference type="EMBL" id="WWQ65507.1"/>
    </source>
</evidence>
<dbReference type="Proteomes" id="UP001432251">
    <property type="component" value="Chromosome"/>
</dbReference>
<gene>
    <name evidence="1" type="ORF">V2W30_20745</name>
</gene>
<dbReference type="EMBL" id="CP146022">
    <property type="protein sequence ID" value="WWQ65507.1"/>
    <property type="molecule type" value="Genomic_DNA"/>
</dbReference>
<sequence length="397" mass="40813">MSPAPISDRSPGPAASGDACPGALRLHAADDGGLARIRVPGGVLPVGRARALGAAAARFGDGVVRITSRGNVEVRGLDPACGGAFAAALQEAGLLPSAAHERVRNILASPLSGLDDRGAVDVRHWLRDLDRLLCASPRTPALSGKFLFALDDGRGDVAALGADVLLRGASDGSAMLRLGAEPYALRIAYEDAARAAVSAAEEFVEAAGHDTGRGWRVAELDAPPGELTRRVAHRLGLPVEPCSTSPITGPPSLGPVTDGSGAVRAWSVLAPFGAVSADAWAALLAAADGELRLTPWRGVVLPGATAARRGQLARAGLATDDASPWTRVSACVGSPGCAKSRTDVRAHAADAVRTGELPSSGSPWYWSGCERRCGRPKGPHTDLVAREDGTYDVRRTD</sequence>
<name>A0ACD5AE63_9ACTN</name>
<evidence type="ECO:0000313" key="2">
    <source>
        <dbReference type="Proteomes" id="UP001432251"/>
    </source>
</evidence>
<reference evidence="1" key="1">
    <citation type="journal article" date="2025" name="Int. J. Syst. Evol. Microbiol.">
        <title>Streptomyces citrinus sp. nov., with yellow diffusible pigment.</title>
        <authorList>
            <person name="He Y."/>
            <person name="Yang E."/>
            <person name="Xu J."/>
            <person name="Sun Y."/>
            <person name="Sun L."/>
        </authorList>
    </citation>
    <scope>NUCLEOTIDE SEQUENCE</scope>
    <source>
        <strain evidence="1">Q6</strain>
    </source>
</reference>
<accession>A0ACD5AE63</accession>
<keyword evidence="2" id="KW-1185">Reference proteome</keyword>